<proteinExistence type="predicted"/>
<organism evidence="1">
    <name type="scientific">marine sediment metagenome</name>
    <dbReference type="NCBI Taxonomy" id="412755"/>
    <lineage>
        <taxon>unclassified sequences</taxon>
        <taxon>metagenomes</taxon>
        <taxon>ecological metagenomes</taxon>
    </lineage>
</organism>
<comment type="caution">
    <text evidence="1">The sequence shown here is derived from an EMBL/GenBank/DDBJ whole genome shotgun (WGS) entry which is preliminary data.</text>
</comment>
<accession>A0A0F8VWE1</accession>
<gene>
    <name evidence="1" type="ORF">LCGC14_3108270</name>
</gene>
<protein>
    <submittedName>
        <fullName evidence="1">Uncharacterized protein</fullName>
    </submittedName>
</protein>
<dbReference type="EMBL" id="LAZR01070489">
    <property type="protein sequence ID" value="KKK40265.1"/>
    <property type="molecule type" value="Genomic_DNA"/>
</dbReference>
<dbReference type="AlphaFoldDB" id="A0A0F8VWE1"/>
<sequence>MTNGVTALLDVSRAVQVLALTGESLKVAKKKKVKTKDIVGLGITTIAGLSLLKAQKQIASSL</sequence>
<name>A0A0F8VWE1_9ZZZZ</name>
<reference evidence="1" key="1">
    <citation type="journal article" date="2015" name="Nature">
        <title>Complex archaea that bridge the gap between prokaryotes and eukaryotes.</title>
        <authorList>
            <person name="Spang A."/>
            <person name="Saw J.H."/>
            <person name="Jorgensen S.L."/>
            <person name="Zaremba-Niedzwiedzka K."/>
            <person name="Martijn J."/>
            <person name="Lind A.E."/>
            <person name="van Eijk R."/>
            <person name="Schleper C."/>
            <person name="Guy L."/>
            <person name="Ettema T.J."/>
        </authorList>
    </citation>
    <scope>NUCLEOTIDE SEQUENCE</scope>
</reference>
<evidence type="ECO:0000313" key="1">
    <source>
        <dbReference type="EMBL" id="KKK40265.1"/>
    </source>
</evidence>